<evidence type="ECO:0000256" key="1">
    <source>
        <dbReference type="ARBA" id="ARBA00022630"/>
    </source>
</evidence>
<dbReference type="PANTHER" id="PTHR32332">
    <property type="entry name" value="2-NITROPROPANE DIOXYGENASE"/>
    <property type="match status" value="1"/>
</dbReference>
<keyword evidence="5" id="KW-1185">Reference proteome</keyword>
<dbReference type="Pfam" id="PF03060">
    <property type="entry name" value="NMO"/>
    <property type="match status" value="1"/>
</dbReference>
<organism evidence="4 5">
    <name type="scientific">Mycena chlorophos</name>
    <name type="common">Agaric fungus</name>
    <name type="synonym">Agaricus chlorophos</name>
    <dbReference type="NCBI Taxonomy" id="658473"/>
    <lineage>
        <taxon>Eukaryota</taxon>
        <taxon>Fungi</taxon>
        <taxon>Dikarya</taxon>
        <taxon>Basidiomycota</taxon>
        <taxon>Agaricomycotina</taxon>
        <taxon>Agaricomycetes</taxon>
        <taxon>Agaricomycetidae</taxon>
        <taxon>Agaricales</taxon>
        <taxon>Marasmiineae</taxon>
        <taxon>Mycenaceae</taxon>
        <taxon>Mycena</taxon>
    </lineage>
</organism>
<dbReference type="Gene3D" id="3.20.20.70">
    <property type="entry name" value="Aldolase class I"/>
    <property type="match status" value="1"/>
</dbReference>
<dbReference type="SUPFAM" id="SSF51412">
    <property type="entry name" value="Inosine monophosphate dehydrogenase (IMPDH)"/>
    <property type="match status" value="1"/>
</dbReference>
<name>A0ABQ0LVD0_MYCCL</name>
<evidence type="ECO:0000313" key="4">
    <source>
        <dbReference type="EMBL" id="GAT55030.1"/>
    </source>
</evidence>
<protein>
    <submittedName>
        <fullName evidence="4">2-nitropropane dioxygenase</fullName>
    </submittedName>
</protein>
<keyword evidence="1" id="KW-0285">Flavoprotein</keyword>
<dbReference type="EMBL" id="DF848868">
    <property type="protein sequence ID" value="GAT55030.1"/>
    <property type="molecule type" value="Genomic_DNA"/>
</dbReference>
<keyword evidence="3" id="KW-0560">Oxidoreductase</keyword>
<dbReference type="CDD" id="cd04730">
    <property type="entry name" value="NPD_like"/>
    <property type="match status" value="1"/>
</dbReference>
<dbReference type="InterPro" id="IPR004136">
    <property type="entry name" value="NMO"/>
</dbReference>
<dbReference type="GO" id="GO:0051213">
    <property type="term" value="F:dioxygenase activity"/>
    <property type="evidence" value="ECO:0007669"/>
    <property type="project" value="UniProtKB-KW"/>
</dbReference>
<gene>
    <name evidence="4" type="ORF">MCHLO_11841</name>
</gene>
<dbReference type="PANTHER" id="PTHR32332:SF31">
    <property type="entry name" value="2-NITROPROPANE DIOXYGENASE FAMILY, PUTATIVE (AFU_ORTHOLOGUE AFUA_2G09850)-RELATED"/>
    <property type="match status" value="1"/>
</dbReference>
<evidence type="ECO:0000256" key="2">
    <source>
        <dbReference type="ARBA" id="ARBA00022643"/>
    </source>
</evidence>
<accession>A0ABQ0LVD0</accession>
<dbReference type="InterPro" id="IPR013785">
    <property type="entry name" value="Aldolase_TIM"/>
</dbReference>
<sequence>MQHRLSRQPSISGSFVSARNVPGFGLRYKSSPSLPSLSIDSRPPSMLALEMPPANNNTQNQCINTALTKLLGVKVPIVLAPMSTGAGGTLAGQIYKYGGYGFIPAGDDTCENLKIEVQRFKDVVKPSPAIQVPCGVGFLTWYLEAGHIDLLITALELKVQAVLFTHSEHIDRWISFVRGHDQASGRRTLIFVAVHAPEHAKVAADFGADVVVAQGIEAGGHGANYAPPILVQLTAMKNAIPAPEDGGPVICMTGGITTGAHVAGLLAAGAHGCMLGTRMLLAKDSYWSKSQRDLFVATTANDATIRTLDFDVMVGSLGWPKGIDGRALKNLTTEEMAEDKPVDVVRAEYEIAAREGDAARIATWAGLGVVLIDKPVETAKEIMDSLVDECIDSLKKVTLCIEHDHAACHPVGADVAVVEDVNADAKPRWSHWRRSPFGDANCACWPSTLTGSADILRARSHPLAPEAHAAASNTPRAIPRFALRRRVDEGDSLRRWVSMSRRRRLQIQLRRVISLLCLLPPHPHERPSISISLRIARFVPDSTRVPPSSCIDDLPTFSTTSFPSTSFSFLSNGLFLLLPAPFIRTISHYTPRDRLQAATYGRYPIVSGPLSVAHHTRPTYETCDSATISTDAV</sequence>
<dbReference type="Proteomes" id="UP000815677">
    <property type="component" value="Unassembled WGS sequence"/>
</dbReference>
<evidence type="ECO:0000313" key="5">
    <source>
        <dbReference type="Proteomes" id="UP000815677"/>
    </source>
</evidence>
<proteinExistence type="predicted"/>
<keyword evidence="4" id="KW-0223">Dioxygenase</keyword>
<reference evidence="4" key="1">
    <citation type="submission" date="2014-09" db="EMBL/GenBank/DDBJ databases">
        <title>Genome sequence of the luminous mushroom Mycena chlorophos for searching fungal bioluminescence genes.</title>
        <authorList>
            <person name="Tanaka Y."/>
            <person name="Kasuga D."/>
            <person name="Oba Y."/>
            <person name="Hase S."/>
            <person name="Sato K."/>
            <person name="Oba Y."/>
            <person name="Sakakibara Y."/>
        </authorList>
    </citation>
    <scope>NUCLEOTIDE SEQUENCE</scope>
</reference>
<evidence type="ECO:0000256" key="3">
    <source>
        <dbReference type="ARBA" id="ARBA00023002"/>
    </source>
</evidence>
<keyword evidence="2" id="KW-0288">FMN</keyword>